<evidence type="ECO:0000313" key="2">
    <source>
        <dbReference type="Proteomes" id="UP000410492"/>
    </source>
</evidence>
<name>A0A653DG22_CALMS</name>
<dbReference type="Proteomes" id="UP000410492">
    <property type="component" value="Unassembled WGS sequence"/>
</dbReference>
<dbReference type="OrthoDB" id="6785004at2759"/>
<accession>A0A653DG22</accession>
<protein>
    <submittedName>
        <fullName evidence="1">Uncharacterized protein</fullName>
    </submittedName>
</protein>
<dbReference type="EMBL" id="CAACVG010011920">
    <property type="protein sequence ID" value="VEN59140.1"/>
    <property type="molecule type" value="Genomic_DNA"/>
</dbReference>
<organism evidence="1 2">
    <name type="scientific">Callosobruchus maculatus</name>
    <name type="common">Southern cowpea weevil</name>
    <name type="synonym">Pulse bruchid</name>
    <dbReference type="NCBI Taxonomy" id="64391"/>
    <lineage>
        <taxon>Eukaryota</taxon>
        <taxon>Metazoa</taxon>
        <taxon>Ecdysozoa</taxon>
        <taxon>Arthropoda</taxon>
        <taxon>Hexapoda</taxon>
        <taxon>Insecta</taxon>
        <taxon>Pterygota</taxon>
        <taxon>Neoptera</taxon>
        <taxon>Endopterygota</taxon>
        <taxon>Coleoptera</taxon>
        <taxon>Polyphaga</taxon>
        <taxon>Cucujiformia</taxon>
        <taxon>Chrysomeloidea</taxon>
        <taxon>Chrysomelidae</taxon>
        <taxon>Bruchinae</taxon>
        <taxon>Bruchini</taxon>
        <taxon>Callosobruchus</taxon>
    </lineage>
</organism>
<dbReference type="AlphaFoldDB" id="A0A653DG22"/>
<evidence type="ECO:0000313" key="1">
    <source>
        <dbReference type="EMBL" id="VEN59140.1"/>
    </source>
</evidence>
<sequence>MQILRWNRFTLKGGLIVWRLISNQAGSSVLLNPVLHRFTGYCSACFPILRASSQISNYLGSPSGTRYCFRGLTRGVKSTRPFCFASKRVFLPTG</sequence>
<keyword evidence="2" id="KW-1185">Reference proteome</keyword>
<reference evidence="1 2" key="1">
    <citation type="submission" date="2019-01" db="EMBL/GenBank/DDBJ databases">
        <authorList>
            <person name="Sayadi A."/>
        </authorList>
    </citation>
    <scope>NUCLEOTIDE SEQUENCE [LARGE SCALE GENOMIC DNA]</scope>
</reference>
<gene>
    <name evidence="1" type="ORF">CALMAC_LOCUS17280</name>
</gene>
<proteinExistence type="predicted"/>